<sequence>TAIVSSVSSIIFLTICNSFQLNSNIHSHFLALVRKQILFSLEHWFIKLEVFL</sequence>
<name>A0A0K2U5Z4_LEPSM</name>
<feature type="non-terminal residue" evidence="1">
    <location>
        <position position="52"/>
    </location>
</feature>
<protein>
    <submittedName>
        <fullName evidence="1">Uncharacterized protein</fullName>
    </submittedName>
</protein>
<proteinExistence type="predicted"/>
<dbReference type="AlphaFoldDB" id="A0A0K2U5Z4"/>
<dbReference type="EMBL" id="HACA01015775">
    <property type="protein sequence ID" value="CDW33136.1"/>
    <property type="molecule type" value="Transcribed_RNA"/>
</dbReference>
<accession>A0A0K2U5Z4</accession>
<feature type="non-terminal residue" evidence="1">
    <location>
        <position position="1"/>
    </location>
</feature>
<reference evidence="1" key="1">
    <citation type="submission" date="2014-05" db="EMBL/GenBank/DDBJ databases">
        <authorList>
            <person name="Chronopoulou M."/>
        </authorList>
    </citation>
    <scope>NUCLEOTIDE SEQUENCE</scope>
    <source>
        <tissue evidence="1">Whole organism</tissue>
    </source>
</reference>
<evidence type="ECO:0000313" key="1">
    <source>
        <dbReference type="EMBL" id="CDW33136.1"/>
    </source>
</evidence>
<organism evidence="1">
    <name type="scientific">Lepeophtheirus salmonis</name>
    <name type="common">Salmon louse</name>
    <name type="synonym">Caligus salmonis</name>
    <dbReference type="NCBI Taxonomy" id="72036"/>
    <lineage>
        <taxon>Eukaryota</taxon>
        <taxon>Metazoa</taxon>
        <taxon>Ecdysozoa</taxon>
        <taxon>Arthropoda</taxon>
        <taxon>Crustacea</taxon>
        <taxon>Multicrustacea</taxon>
        <taxon>Hexanauplia</taxon>
        <taxon>Copepoda</taxon>
        <taxon>Siphonostomatoida</taxon>
        <taxon>Caligidae</taxon>
        <taxon>Lepeophtheirus</taxon>
    </lineage>
</organism>